<dbReference type="InterPro" id="IPR051918">
    <property type="entry name" value="STPP_CPPED1"/>
</dbReference>
<protein>
    <recommendedName>
        <fullName evidence="1">Calcineurin-like phosphoesterase domain-containing protein</fullName>
    </recommendedName>
</protein>
<dbReference type="PANTHER" id="PTHR43143">
    <property type="entry name" value="METALLOPHOSPHOESTERASE, CALCINEURIN SUPERFAMILY"/>
    <property type="match status" value="1"/>
</dbReference>
<dbReference type="Proteomes" id="UP001208567">
    <property type="component" value="Unassembled WGS sequence"/>
</dbReference>
<name>A0ABQ5N964_9CLOT</name>
<keyword evidence="3" id="KW-1185">Reference proteome</keyword>
<accession>A0ABQ5N964</accession>
<sequence>MRFLIFSDSKGKENGINEKVLSRLLKESKRLRPEPDFIMLGGDNVGGSSDMDIYMEQLQRLRALIDICYPGIALLPVIGNHEVNNEPADDSYEKIFKSIYNDVLPHNCLQGYNNTVYYSDYGNTRFIVLNSFHYGELNRIGERQLNWLQDTASKPMKNKIVFVHSPAFPTGAHMGHCLDLNQRDRDAFWNIVENCNVDIVFSGHEHNYSRRKCGSVYQIITGGAGEKLKDKYKDKKGVIEGPKAKYHFVAVDIENSGLKVSAIGFDGKLLDEFTMDKY</sequence>
<proteinExistence type="predicted"/>
<evidence type="ECO:0000313" key="2">
    <source>
        <dbReference type="EMBL" id="GLC31800.1"/>
    </source>
</evidence>
<dbReference type="RefSeq" id="WP_264851124.1">
    <property type="nucleotide sequence ID" value="NZ_BRXR01000001.1"/>
</dbReference>
<dbReference type="InterPro" id="IPR004843">
    <property type="entry name" value="Calcineurin-like_PHP"/>
</dbReference>
<dbReference type="InterPro" id="IPR029052">
    <property type="entry name" value="Metallo-depent_PP-like"/>
</dbReference>
<dbReference type="EMBL" id="BRXR01000001">
    <property type="protein sequence ID" value="GLC31800.1"/>
    <property type="molecule type" value="Genomic_DNA"/>
</dbReference>
<comment type="caution">
    <text evidence="2">The sequence shown here is derived from an EMBL/GenBank/DDBJ whole genome shotgun (WGS) entry which is preliminary data.</text>
</comment>
<dbReference type="SUPFAM" id="SSF56300">
    <property type="entry name" value="Metallo-dependent phosphatases"/>
    <property type="match status" value="1"/>
</dbReference>
<gene>
    <name evidence="2" type="ORF">bsdE14_32100</name>
</gene>
<evidence type="ECO:0000259" key="1">
    <source>
        <dbReference type="Pfam" id="PF00149"/>
    </source>
</evidence>
<reference evidence="2 3" key="1">
    <citation type="journal article" date="2024" name="Int. J. Syst. Evol. Microbiol.">
        <title>Clostridium omnivorum sp. nov., isolated from anoxic soil under the treatment of reductive soil disinfestation.</title>
        <authorList>
            <person name="Ueki A."/>
            <person name="Tonouchi A."/>
            <person name="Kaku N."/>
            <person name="Honma S."/>
            <person name="Ueki K."/>
        </authorList>
    </citation>
    <scope>NUCLEOTIDE SEQUENCE [LARGE SCALE GENOMIC DNA]</scope>
    <source>
        <strain evidence="2 3">E14</strain>
    </source>
</reference>
<dbReference type="PANTHER" id="PTHR43143:SF1">
    <property type="entry name" value="SERINE_THREONINE-PROTEIN PHOSPHATASE CPPED1"/>
    <property type="match status" value="1"/>
</dbReference>
<dbReference type="Gene3D" id="3.60.21.10">
    <property type="match status" value="1"/>
</dbReference>
<dbReference type="Pfam" id="PF00149">
    <property type="entry name" value="Metallophos"/>
    <property type="match status" value="1"/>
</dbReference>
<evidence type="ECO:0000313" key="3">
    <source>
        <dbReference type="Proteomes" id="UP001208567"/>
    </source>
</evidence>
<feature type="domain" description="Calcineurin-like phosphoesterase" evidence="1">
    <location>
        <begin position="1"/>
        <end position="208"/>
    </location>
</feature>
<organism evidence="2 3">
    <name type="scientific">Clostridium omnivorum</name>
    <dbReference type="NCBI Taxonomy" id="1604902"/>
    <lineage>
        <taxon>Bacteria</taxon>
        <taxon>Bacillati</taxon>
        <taxon>Bacillota</taxon>
        <taxon>Clostridia</taxon>
        <taxon>Eubacteriales</taxon>
        <taxon>Clostridiaceae</taxon>
        <taxon>Clostridium</taxon>
    </lineage>
</organism>